<accession>A0AAN6RAY9</accession>
<reference evidence="3 4" key="1">
    <citation type="submission" date="2021-02" db="EMBL/GenBank/DDBJ databases">
        <title>Genome assembly of Pseudopithomyces chartarum.</title>
        <authorList>
            <person name="Jauregui R."/>
            <person name="Singh J."/>
            <person name="Voisey C."/>
        </authorList>
    </citation>
    <scope>NUCLEOTIDE SEQUENCE [LARGE SCALE GENOMIC DNA]</scope>
    <source>
        <strain evidence="3 4">AGR01</strain>
    </source>
</reference>
<dbReference type="EMBL" id="WVTA01000018">
    <property type="protein sequence ID" value="KAK3197591.1"/>
    <property type="molecule type" value="Genomic_DNA"/>
</dbReference>
<organism evidence="3 4">
    <name type="scientific">Pseudopithomyces chartarum</name>
    <dbReference type="NCBI Taxonomy" id="1892770"/>
    <lineage>
        <taxon>Eukaryota</taxon>
        <taxon>Fungi</taxon>
        <taxon>Dikarya</taxon>
        <taxon>Ascomycota</taxon>
        <taxon>Pezizomycotina</taxon>
        <taxon>Dothideomycetes</taxon>
        <taxon>Pleosporomycetidae</taxon>
        <taxon>Pleosporales</taxon>
        <taxon>Massarineae</taxon>
        <taxon>Didymosphaeriaceae</taxon>
        <taxon>Pseudopithomyces</taxon>
    </lineage>
</organism>
<evidence type="ECO:0000256" key="2">
    <source>
        <dbReference type="SAM" id="MobiDB-lite"/>
    </source>
</evidence>
<keyword evidence="1" id="KW-0175">Coiled coil</keyword>
<comment type="caution">
    <text evidence="3">The sequence shown here is derived from an EMBL/GenBank/DDBJ whole genome shotgun (WGS) entry which is preliminary data.</text>
</comment>
<gene>
    <name evidence="3" type="ORF">GRF29_216g653887</name>
</gene>
<evidence type="ECO:0000256" key="1">
    <source>
        <dbReference type="SAM" id="Coils"/>
    </source>
</evidence>
<dbReference type="Proteomes" id="UP001280581">
    <property type="component" value="Unassembled WGS sequence"/>
</dbReference>
<name>A0AAN6RAY9_9PLEO</name>
<feature type="coiled-coil region" evidence="1">
    <location>
        <begin position="158"/>
        <end position="189"/>
    </location>
</feature>
<proteinExistence type="predicted"/>
<keyword evidence="4" id="KW-1185">Reference proteome</keyword>
<protein>
    <submittedName>
        <fullName evidence="3">Uncharacterized protein</fullName>
    </submittedName>
</protein>
<dbReference type="AlphaFoldDB" id="A0AAN6RAY9"/>
<evidence type="ECO:0000313" key="3">
    <source>
        <dbReference type="EMBL" id="KAK3197591.1"/>
    </source>
</evidence>
<feature type="compositionally biased region" description="Polar residues" evidence="2">
    <location>
        <begin position="131"/>
        <end position="147"/>
    </location>
</feature>
<evidence type="ECO:0000313" key="4">
    <source>
        <dbReference type="Proteomes" id="UP001280581"/>
    </source>
</evidence>
<feature type="coiled-coil region" evidence="1">
    <location>
        <begin position="70"/>
        <end position="97"/>
    </location>
</feature>
<feature type="region of interest" description="Disordered" evidence="2">
    <location>
        <begin position="115"/>
        <end position="157"/>
    </location>
</feature>
<feature type="coiled-coil region" evidence="1">
    <location>
        <begin position="13"/>
        <end position="44"/>
    </location>
</feature>
<sequence>MLSKIREFGEAIAENTEQEYRLQAEKLAQENKALKQRLAATNEYLVKSLHGSKEDEKTVQGDPEVIQKLVEEIQSGQAALREQIADARDQLANRRAEHCNDQDKIKAFERTIKKRDSTMASPHQVEGPDRPTQTQAQSSAPAPTVAQTPKAKLEPGMMSEQTQALEAQNKELQEQNKTLQKSVSGLQSRVVTLNQMITKYYGHWLQFPTKENGLHEEWIDKAVAKWLEFIAIDHKLPADTNEWHWEVKKIHEEWLDKAITKWLGFMAEDHKLPADTNEWPWEVKRQVILKLQDAALDFQTKQRRYTRS</sequence>